<dbReference type="SUPFAM" id="SSF52540">
    <property type="entry name" value="P-loop containing nucleoside triphosphate hydrolases"/>
    <property type="match status" value="1"/>
</dbReference>
<dbReference type="PANTHER" id="PTHR42798:SF7">
    <property type="entry name" value="ALPHA-D-RIBOSE 1-METHYLPHOSPHONATE 5-TRIPHOSPHATE SYNTHASE SUBUNIT PHNL"/>
    <property type="match status" value="1"/>
</dbReference>
<dbReference type="EMBL" id="JAWDIQ010000001">
    <property type="protein sequence ID" value="MDY0408810.1"/>
    <property type="molecule type" value="Genomic_DNA"/>
</dbReference>
<feature type="transmembrane region" description="Helical" evidence="5">
    <location>
        <begin position="524"/>
        <end position="548"/>
    </location>
</feature>
<dbReference type="PROSITE" id="PS00211">
    <property type="entry name" value="ABC_TRANSPORTER_1"/>
    <property type="match status" value="1"/>
</dbReference>
<keyword evidence="5" id="KW-1133">Transmembrane helix</keyword>
<evidence type="ECO:0000256" key="1">
    <source>
        <dbReference type="ARBA" id="ARBA00005417"/>
    </source>
</evidence>
<keyword evidence="4 7" id="KW-0067">ATP-binding</keyword>
<keyword evidence="8" id="KW-1185">Reference proteome</keyword>
<gene>
    <name evidence="7" type="ORF">RWD45_09935</name>
</gene>
<keyword evidence="3" id="KW-0547">Nucleotide-binding</keyword>
<dbReference type="SMART" id="SM00382">
    <property type="entry name" value="AAA"/>
    <property type="match status" value="1"/>
</dbReference>
<dbReference type="GO" id="GO:0005524">
    <property type="term" value="F:ATP binding"/>
    <property type="evidence" value="ECO:0007669"/>
    <property type="project" value="UniProtKB-KW"/>
</dbReference>
<dbReference type="Pfam" id="PF00005">
    <property type="entry name" value="ABC_tran"/>
    <property type="match status" value="1"/>
</dbReference>
<evidence type="ECO:0000256" key="3">
    <source>
        <dbReference type="ARBA" id="ARBA00022741"/>
    </source>
</evidence>
<reference evidence="7 8" key="1">
    <citation type="submission" date="2023-10" db="EMBL/GenBank/DDBJ databases">
        <title>Virgibacillus soli CC-YMP-6 genome.</title>
        <authorList>
            <person name="Miliotis G."/>
            <person name="Sengupta P."/>
            <person name="Hameed A."/>
            <person name="Chuvochina M."/>
            <person name="Mcdonagh F."/>
            <person name="Simpson A.C."/>
            <person name="Singh N.K."/>
            <person name="Rekha P.D."/>
            <person name="Raman K."/>
            <person name="Hugenholtz P."/>
            <person name="Venkateswaran K."/>
        </authorList>
    </citation>
    <scope>NUCLEOTIDE SEQUENCE [LARGE SCALE GENOMIC DNA]</scope>
    <source>
        <strain evidence="7 8">CC-YMP-6</strain>
    </source>
</reference>
<name>A0ABU5CR07_9BACI</name>
<feature type="transmembrane region" description="Helical" evidence="5">
    <location>
        <begin position="614"/>
        <end position="642"/>
    </location>
</feature>
<comment type="caution">
    <text evidence="7">The sequence shown here is derived from an EMBL/GenBank/DDBJ whole genome shotgun (WGS) entry which is preliminary data.</text>
</comment>
<comment type="similarity">
    <text evidence="1">Belongs to the ABC transporter superfamily.</text>
</comment>
<protein>
    <submittedName>
        <fullName evidence="7">ABC transporter ATP-binding protein</fullName>
    </submittedName>
</protein>
<evidence type="ECO:0000256" key="2">
    <source>
        <dbReference type="ARBA" id="ARBA00022448"/>
    </source>
</evidence>
<keyword evidence="5" id="KW-0812">Transmembrane</keyword>
<sequence>MISAVEISKSYSATMKALVKTSIQREPGTVHVIMGKSGSGKSTLLGVLGGLIEPSSGSVRINGNDYYSLSDKERARIRSANFGYIFQSFQLIYELTVYDNIVMPLHITGQEIHEAMVYDLLKDLEIQQFMHSFPNELSGGQQQRVAIARAIIHKPKVIFADEPTGNLDSENANKIIHMLVNLCKKYNTTLLIVTHDEHLLANPELCLISKRWSSNRGGTMRATILFTYAWKFLWNDKKYFLSVIGALTIFFSFITITSSMLQTYVDAEKELAYANYGNHSFIIYSDEQLDSAEIESKDFISTGLIYTLGLIENFFDQNIDVTIGAMDQNILHQFKLTDGKYPTANNEVVVERFLLDLYKENKHSHTELPITMDVHGQAIHIVGAIENYSSTWSQPDIIEKGSNTFPTIIFTGDFETVFPKVNQYITLFQEKKEKLSLDYSKVDYFLDTNNVKNVNGESITFNDALFNRGLTKALQVRTFSIIFIIIVSITGFLVFIYLFSFYYGIRFRRNFKILKQLGWQKQHIYRTAMFQGFIIGFSSFLCMLSLYFTLHFSMVSSYHIHWKILIGLPFIAISATVSIIYMICKRQYATTFKSNFIRGFLYKWIQKLSFKWKFFCLHVFHFIKSLILIVCLMTSLFILLFVSQLIATETLPDSGNDPTSSDYLFISRKSGTFDVLQQFYIDKNPPQFIRFQDVEELENNSAIRYIEKIPETRQTSLLIDATQTNATLFYPFQGEVEEDTNVEHTEIDYERLRIADTITPLRNIDYIILNDKNWPIFKRQVKVSDDIYDSLQNSLSSILYLPNEQNSIDTTSPLSIGRIEETEDGLAFKSWDLNILTAVNKLIHPVRQETYENVTLFLHEQTVQQYDIFPGYASLDIFMNNDAKKQDIQKVEDQLASLAVLHPTTYSIWTN</sequence>
<dbReference type="InterPro" id="IPR017911">
    <property type="entry name" value="MacB-like_ATP-bd"/>
</dbReference>
<evidence type="ECO:0000256" key="5">
    <source>
        <dbReference type="SAM" id="Phobius"/>
    </source>
</evidence>
<dbReference type="PROSITE" id="PS50893">
    <property type="entry name" value="ABC_TRANSPORTER_2"/>
    <property type="match status" value="1"/>
</dbReference>
<evidence type="ECO:0000313" key="7">
    <source>
        <dbReference type="EMBL" id="MDY0408810.1"/>
    </source>
</evidence>
<feature type="transmembrane region" description="Helical" evidence="5">
    <location>
        <begin position="239"/>
        <end position="261"/>
    </location>
</feature>
<dbReference type="RefSeq" id="WP_320379516.1">
    <property type="nucleotide sequence ID" value="NZ_JAWDIQ010000001.1"/>
</dbReference>
<dbReference type="InterPro" id="IPR003593">
    <property type="entry name" value="AAA+_ATPase"/>
</dbReference>
<feature type="domain" description="ABC transporter" evidence="6">
    <location>
        <begin position="2"/>
        <end position="236"/>
    </location>
</feature>
<feature type="transmembrane region" description="Helical" evidence="5">
    <location>
        <begin position="560"/>
        <end position="584"/>
    </location>
</feature>
<dbReference type="CDD" id="cd03255">
    <property type="entry name" value="ABC_MJ0796_LolCDE_FtsE"/>
    <property type="match status" value="1"/>
</dbReference>
<evidence type="ECO:0000313" key="8">
    <source>
        <dbReference type="Proteomes" id="UP001275315"/>
    </source>
</evidence>
<keyword evidence="2" id="KW-0813">Transport</keyword>
<proteinExistence type="inferred from homology"/>
<dbReference type="InterPro" id="IPR017871">
    <property type="entry name" value="ABC_transporter-like_CS"/>
</dbReference>
<accession>A0ABU5CR07</accession>
<keyword evidence="5" id="KW-0472">Membrane</keyword>
<dbReference type="Proteomes" id="UP001275315">
    <property type="component" value="Unassembled WGS sequence"/>
</dbReference>
<dbReference type="InterPro" id="IPR027417">
    <property type="entry name" value="P-loop_NTPase"/>
</dbReference>
<dbReference type="InterPro" id="IPR003439">
    <property type="entry name" value="ABC_transporter-like_ATP-bd"/>
</dbReference>
<dbReference type="PANTHER" id="PTHR42798">
    <property type="entry name" value="LIPOPROTEIN-RELEASING SYSTEM ATP-BINDING PROTEIN LOLD"/>
    <property type="match status" value="1"/>
</dbReference>
<dbReference type="Gene3D" id="3.40.50.300">
    <property type="entry name" value="P-loop containing nucleotide triphosphate hydrolases"/>
    <property type="match status" value="1"/>
</dbReference>
<feature type="transmembrane region" description="Helical" evidence="5">
    <location>
        <begin position="479"/>
        <end position="503"/>
    </location>
</feature>
<evidence type="ECO:0000259" key="6">
    <source>
        <dbReference type="PROSITE" id="PS50893"/>
    </source>
</evidence>
<organism evidence="7 8">
    <name type="scientific">Paracerasibacillus soli</name>
    <dbReference type="NCBI Taxonomy" id="480284"/>
    <lineage>
        <taxon>Bacteria</taxon>
        <taxon>Bacillati</taxon>
        <taxon>Bacillota</taxon>
        <taxon>Bacilli</taxon>
        <taxon>Bacillales</taxon>
        <taxon>Bacillaceae</taxon>
        <taxon>Paracerasibacillus</taxon>
    </lineage>
</organism>
<evidence type="ECO:0000256" key="4">
    <source>
        <dbReference type="ARBA" id="ARBA00022840"/>
    </source>
</evidence>